<evidence type="ECO:0000313" key="6">
    <source>
        <dbReference type="EMBL" id="MBB2190299.1"/>
    </source>
</evidence>
<dbReference type="AlphaFoldDB" id="A0A7W4JSY7"/>
<dbReference type="Proteomes" id="UP000555756">
    <property type="component" value="Unassembled WGS sequence"/>
</dbReference>
<dbReference type="Gene3D" id="3.40.190.10">
    <property type="entry name" value="Periplasmic binding protein-like II"/>
    <property type="match status" value="2"/>
</dbReference>
<dbReference type="SUPFAM" id="SSF46785">
    <property type="entry name" value="Winged helix' DNA-binding domain"/>
    <property type="match status" value="1"/>
</dbReference>
<dbReference type="InterPro" id="IPR036388">
    <property type="entry name" value="WH-like_DNA-bd_sf"/>
</dbReference>
<dbReference type="PANTHER" id="PTHR30126">
    <property type="entry name" value="HTH-TYPE TRANSCRIPTIONAL REGULATOR"/>
    <property type="match status" value="1"/>
</dbReference>
<keyword evidence="4" id="KW-0804">Transcription</keyword>
<dbReference type="PROSITE" id="PS50931">
    <property type="entry name" value="HTH_LYSR"/>
    <property type="match status" value="1"/>
</dbReference>
<evidence type="ECO:0000256" key="4">
    <source>
        <dbReference type="ARBA" id="ARBA00023163"/>
    </source>
</evidence>
<evidence type="ECO:0000256" key="1">
    <source>
        <dbReference type="ARBA" id="ARBA00009437"/>
    </source>
</evidence>
<dbReference type="CDD" id="cd05466">
    <property type="entry name" value="PBP2_LTTR_substrate"/>
    <property type="match status" value="1"/>
</dbReference>
<keyword evidence="2" id="KW-0805">Transcription regulation</keyword>
<dbReference type="RefSeq" id="WP_183119441.1">
    <property type="nucleotide sequence ID" value="NZ_JABEQF010000006.1"/>
</dbReference>
<dbReference type="EMBL" id="JABEQF010000006">
    <property type="protein sequence ID" value="MBB2190299.1"/>
    <property type="molecule type" value="Genomic_DNA"/>
</dbReference>
<evidence type="ECO:0000256" key="3">
    <source>
        <dbReference type="ARBA" id="ARBA00023125"/>
    </source>
</evidence>
<dbReference type="PANTHER" id="PTHR30126:SF77">
    <property type="entry name" value="TRANSCRIPTIONAL REGULATORY PROTEIN"/>
    <property type="match status" value="1"/>
</dbReference>
<dbReference type="InterPro" id="IPR005119">
    <property type="entry name" value="LysR_subst-bd"/>
</dbReference>
<dbReference type="PRINTS" id="PR00039">
    <property type="entry name" value="HTHLYSR"/>
</dbReference>
<dbReference type="GO" id="GO:0003700">
    <property type="term" value="F:DNA-binding transcription factor activity"/>
    <property type="evidence" value="ECO:0007669"/>
    <property type="project" value="InterPro"/>
</dbReference>
<name>A0A7W4JSY7_9PROT</name>
<dbReference type="InterPro" id="IPR036390">
    <property type="entry name" value="WH_DNA-bd_sf"/>
</dbReference>
<comment type="caution">
    <text evidence="6">The sequence shown here is derived from an EMBL/GenBank/DDBJ whole genome shotgun (WGS) entry which is preliminary data.</text>
</comment>
<accession>A0A7W4JSY7</accession>
<evidence type="ECO:0000313" key="7">
    <source>
        <dbReference type="Proteomes" id="UP000555756"/>
    </source>
</evidence>
<reference evidence="6 7" key="1">
    <citation type="submission" date="2020-04" db="EMBL/GenBank/DDBJ databases">
        <title>Description of novel Gluconacetobacter.</title>
        <authorList>
            <person name="Sombolestani A."/>
        </authorList>
    </citation>
    <scope>NUCLEOTIDE SEQUENCE [LARGE SCALE GENOMIC DNA]</scope>
    <source>
        <strain evidence="6 7">LMG 21311</strain>
    </source>
</reference>
<keyword evidence="7" id="KW-1185">Reference proteome</keyword>
<dbReference type="InterPro" id="IPR000847">
    <property type="entry name" value="LysR_HTH_N"/>
</dbReference>
<evidence type="ECO:0000256" key="2">
    <source>
        <dbReference type="ARBA" id="ARBA00023015"/>
    </source>
</evidence>
<proteinExistence type="inferred from homology"/>
<sequence length="299" mass="32746">MDFKSLEAVLWIDRLGGFKAASEALRMTQPAISIRVSQLETLLGAKIFHRSAKRVVPTPIGMTLIRYAERILELRDEAILTIKGHSEENGILRLGTMETAVHTWLSRLLCRIDEKYPNITVDLDISISDDIQRKVAKGMLDIGLFVGPVNSPMMIETPVCSFDVALIAPRAVVDRRTGRIDLGSLPSLPIMTFSRNTVPHSMLRNLLSRQGIGHHRVNAMSSVPTIVNMLLNGTGLALLPPDVVRSHLDSGELCVLDAGLTLPPLNCVAGRLIKHGSSLVEDIVIMAQEVAREADGRAE</sequence>
<protein>
    <submittedName>
        <fullName evidence="6">LysR family transcriptional regulator</fullName>
    </submittedName>
</protein>
<evidence type="ECO:0000259" key="5">
    <source>
        <dbReference type="PROSITE" id="PS50931"/>
    </source>
</evidence>
<dbReference type="Gene3D" id="1.10.10.10">
    <property type="entry name" value="Winged helix-like DNA-binding domain superfamily/Winged helix DNA-binding domain"/>
    <property type="match status" value="1"/>
</dbReference>
<dbReference type="Pfam" id="PF03466">
    <property type="entry name" value="LysR_substrate"/>
    <property type="match status" value="1"/>
</dbReference>
<dbReference type="Pfam" id="PF00126">
    <property type="entry name" value="HTH_1"/>
    <property type="match status" value="1"/>
</dbReference>
<keyword evidence="3" id="KW-0238">DNA-binding</keyword>
<dbReference type="SUPFAM" id="SSF53850">
    <property type="entry name" value="Periplasmic binding protein-like II"/>
    <property type="match status" value="1"/>
</dbReference>
<dbReference type="GO" id="GO:0000976">
    <property type="term" value="F:transcription cis-regulatory region binding"/>
    <property type="evidence" value="ECO:0007669"/>
    <property type="project" value="TreeGrafter"/>
</dbReference>
<feature type="domain" description="HTH lysR-type" evidence="5">
    <location>
        <begin position="1"/>
        <end position="58"/>
    </location>
</feature>
<organism evidence="6 7">
    <name type="scientific">Gluconacetobacter azotocaptans</name>
    <dbReference type="NCBI Taxonomy" id="142834"/>
    <lineage>
        <taxon>Bacteria</taxon>
        <taxon>Pseudomonadati</taxon>
        <taxon>Pseudomonadota</taxon>
        <taxon>Alphaproteobacteria</taxon>
        <taxon>Acetobacterales</taxon>
        <taxon>Acetobacteraceae</taxon>
        <taxon>Gluconacetobacter</taxon>
    </lineage>
</organism>
<gene>
    <name evidence="6" type="ORF">HLH34_10030</name>
</gene>
<comment type="similarity">
    <text evidence="1">Belongs to the LysR transcriptional regulatory family.</text>
</comment>